<dbReference type="PRINTS" id="PR00111">
    <property type="entry name" value="ABHYDROLASE"/>
</dbReference>
<feature type="region of interest" description="Disordered" evidence="1">
    <location>
        <begin position="393"/>
        <end position="418"/>
    </location>
</feature>
<evidence type="ECO:0000313" key="3">
    <source>
        <dbReference type="EMBL" id="MVU80755.1"/>
    </source>
</evidence>
<feature type="domain" description="AB hydrolase-1" evidence="2">
    <location>
        <begin position="102"/>
        <end position="336"/>
    </location>
</feature>
<dbReference type="SUPFAM" id="SSF53474">
    <property type="entry name" value="alpha/beta-Hydrolases"/>
    <property type="match status" value="1"/>
</dbReference>
<dbReference type="Gene3D" id="3.40.50.1820">
    <property type="entry name" value="alpha/beta hydrolase"/>
    <property type="match status" value="1"/>
</dbReference>
<name>A0A7K1V2C5_9NOCA</name>
<dbReference type="InterPro" id="IPR000073">
    <property type="entry name" value="AB_hydrolase_1"/>
</dbReference>
<dbReference type="Pfam" id="PF00561">
    <property type="entry name" value="Abhydrolase_1"/>
    <property type="match status" value="1"/>
</dbReference>
<keyword evidence="4" id="KW-1185">Reference proteome</keyword>
<dbReference type="AlphaFoldDB" id="A0A7K1V2C5"/>
<reference evidence="3 4" key="1">
    <citation type="submission" date="2019-12" db="EMBL/GenBank/DDBJ databases">
        <title>Nocardia sp. nov. ET3-3 isolated from soil.</title>
        <authorList>
            <person name="Kanchanasin P."/>
            <person name="Tanasupawat S."/>
            <person name="Yuki M."/>
            <person name="Kudo T."/>
        </authorList>
    </citation>
    <scope>NUCLEOTIDE SEQUENCE [LARGE SCALE GENOMIC DNA]</scope>
    <source>
        <strain evidence="3 4">ET3-3</strain>
    </source>
</reference>
<dbReference type="InterPro" id="IPR000639">
    <property type="entry name" value="Epox_hydrolase-like"/>
</dbReference>
<sequence>MVASDRSICRLDKVASTAHISSLPGYLMVVGSFGGIRRTLERSFLCGNRVGPGYEEVAPAMGSVRTRSGEAEWTTIDWSKHVRDLHHDGRRIRYVDIGKGRPIVLLHGLGASWQSWLENLPALSRGHRVIAIDLPGFGCSDSLPPEADIDAHIESVDAVLTQLRLSSVVVVGHSMGGLIALRFAADRPARVGGLVLLSGGGVAFSATRLALVTRGFTAFDLAMGIPKVPDVLVRWGLLRNAILRSMVVNPASLSPELAAEVLPGMHSEGLVRTLLAAVRGLAEVDPAAVRCPTLLIWGARDRIIPVAAAKQLAADLPDARLAVVDGVGHCAMLEDPATFNALLQNFVADPARSYSTSEYRYLEIGAPDSAGRPVRSDLAPAAQDSVARRVRRNLTRRTHSAAHQARDAPSAAQRQNAS</sequence>
<organism evidence="3 4">
    <name type="scientific">Nocardia terrae</name>
    <dbReference type="NCBI Taxonomy" id="2675851"/>
    <lineage>
        <taxon>Bacteria</taxon>
        <taxon>Bacillati</taxon>
        <taxon>Actinomycetota</taxon>
        <taxon>Actinomycetes</taxon>
        <taxon>Mycobacteriales</taxon>
        <taxon>Nocardiaceae</taxon>
        <taxon>Nocardia</taxon>
    </lineage>
</organism>
<proteinExistence type="predicted"/>
<evidence type="ECO:0000259" key="2">
    <source>
        <dbReference type="Pfam" id="PF00561"/>
    </source>
</evidence>
<accession>A0A7K1V2C5</accession>
<dbReference type="PRINTS" id="PR00412">
    <property type="entry name" value="EPOXHYDRLASE"/>
</dbReference>
<evidence type="ECO:0000313" key="4">
    <source>
        <dbReference type="Proteomes" id="UP000466794"/>
    </source>
</evidence>
<gene>
    <name evidence="3" type="ORF">GPX89_26315</name>
</gene>
<evidence type="ECO:0000256" key="1">
    <source>
        <dbReference type="SAM" id="MobiDB-lite"/>
    </source>
</evidence>
<dbReference type="PANTHER" id="PTHR43689:SF8">
    <property type="entry name" value="ALPHA_BETA-HYDROLASES SUPERFAMILY PROTEIN"/>
    <property type="match status" value="1"/>
</dbReference>
<comment type="caution">
    <text evidence="3">The sequence shown here is derived from an EMBL/GenBank/DDBJ whole genome shotgun (WGS) entry which is preliminary data.</text>
</comment>
<protein>
    <submittedName>
        <fullName evidence="3">Alpha/beta fold hydrolase</fullName>
    </submittedName>
</protein>
<dbReference type="PANTHER" id="PTHR43689">
    <property type="entry name" value="HYDROLASE"/>
    <property type="match status" value="1"/>
</dbReference>
<keyword evidence="3" id="KW-0378">Hydrolase</keyword>
<dbReference type="Proteomes" id="UP000466794">
    <property type="component" value="Unassembled WGS sequence"/>
</dbReference>
<dbReference type="InterPro" id="IPR029058">
    <property type="entry name" value="AB_hydrolase_fold"/>
</dbReference>
<dbReference type="GO" id="GO:0016787">
    <property type="term" value="F:hydrolase activity"/>
    <property type="evidence" value="ECO:0007669"/>
    <property type="project" value="UniProtKB-KW"/>
</dbReference>
<dbReference type="EMBL" id="WRPP01000005">
    <property type="protein sequence ID" value="MVU80755.1"/>
    <property type="molecule type" value="Genomic_DNA"/>
</dbReference>